<dbReference type="EC" id="3.6.4.13" evidence="13"/>
<dbReference type="AlphaFoldDB" id="A0A1E4T9F7"/>
<dbReference type="InterPro" id="IPR025313">
    <property type="entry name" value="SPB4-like_CTE"/>
</dbReference>
<dbReference type="InterPro" id="IPR056330">
    <property type="entry name" value="CTT_SPB4"/>
</dbReference>
<reference evidence="18" key="1">
    <citation type="submission" date="2016-02" db="EMBL/GenBank/DDBJ databases">
        <title>Comparative genomics of biotechnologically important yeasts.</title>
        <authorList>
            <consortium name="DOE Joint Genome Institute"/>
            <person name="Riley R."/>
            <person name="Haridas S."/>
            <person name="Wolfe K.H."/>
            <person name="Lopes M.R."/>
            <person name="Hittinger C.T."/>
            <person name="Goker M."/>
            <person name="Salamov A."/>
            <person name="Wisecaver J."/>
            <person name="Long T.M."/>
            <person name="Aerts A.L."/>
            <person name="Barry K."/>
            <person name="Choi C."/>
            <person name="Clum A."/>
            <person name="Coughlan A.Y."/>
            <person name="Deshpande S."/>
            <person name="Douglass A.P."/>
            <person name="Hanson S.J."/>
            <person name="Klenk H.-P."/>
            <person name="Labutti K."/>
            <person name="Lapidus A."/>
            <person name="Lindquist E."/>
            <person name="Lipzen A."/>
            <person name="Meier-Kolthoff J.P."/>
            <person name="Ohm R.A."/>
            <person name="Otillar R.P."/>
            <person name="Pangilinan J."/>
            <person name="Peng Y."/>
            <person name="Rokas A."/>
            <person name="Rosa C.A."/>
            <person name="Scheuner C."/>
            <person name="Sibirny A.A."/>
            <person name="Slot J.C."/>
            <person name="Stielow J.B."/>
            <person name="Sun H."/>
            <person name="Kurtzman C.P."/>
            <person name="Blackwell M."/>
            <person name="Jeffries T.W."/>
            <person name="Grigoriev I.V."/>
        </authorList>
    </citation>
    <scope>NUCLEOTIDE SEQUENCE [LARGE SCALE GENOMIC DNA]</scope>
    <source>
        <strain evidence="18">NRRL Y-17796</strain>
    </source>
</reference>
<feature type="domain" description="Helicase C-terminal" evidence="16">
    <location>
        <begin position="245"/>
        <end position="403"/>
    </location>
</feature>
<keyword evidence="2" id="KW-0690">Ribosome biogenesis</keyword>
<comment type="domain">
    <text evidence="13">The Q motif is unique to and characteristic of the DEAD box family of RNA helicases and controls ATP binding and hydrolysis.</text>
</comment>
<organism evidence="17 18">
    <name type="scientific">Tortispora caseinolytica NRRL Y-17796</name>
    <dbReference type="NCBI Taxonomy" id="767744"/>
    <lineage>
        <taxon>Eukaryota</taxon>
        <taxon>Fungi</taxon>
        <taxon>Dikarya</taxon>
        <taxon>Ascomycota</taxon>
        <taxon>Saccharomycotina</taxon>
        <taxon>Trigonopsidomycetes</taxon>
        <taxon>Trigonopsidales</taxon>
        <taxon>Trigonopsidaceae</taxon>
        <taxon>Tortispora</taxon>
    </lineage>
</organism>
<dbReference type="PROSITE" id="PS51192">
    <property type="entry name" value="HELICASE_ATP_BIND_1"/>
    <property type="match status" value="1"/>
</dbReference>
<dbReference type="InterPro" id="IPR011545">
    <property type="entry name" value="DEAD/DEAH_box_helicase_dom"/>
</dbReference>
<dbReference type="InterPro" id="IPR014001">
    <property type="entry name" value="Helicase_ATP-bd"/>
</dbReference>
<name>A0A1E4T9F7_9ASCO</name>
<dbReference type="InterPro" id="IPR027417">
    <property type="entry name" value="P-loop_NTPase"/>
</dbReference>
<dbReference type="SMART" id="SM00487">
    <property type="entry name" value="DEXDc"/>
    <property type="match status" value="1"/>
</dbReference>
<dbReference type="PROSITE" id="PS00039">
    <property type="entry name" value="DEAD_ATP_HELICASE"/>
    <property type="match status" value="1"/>
</dbReference>
<evidence type="ECO:0000313" key="18">
    <source>
        <dbReference type="Proteomes" id="UP000095023"/>
    </source>
</evidence>
<evidence type="ECO:0000313" key="17">
    <source>
        <dbReference type="EMBL" id="ODV88386.1"/>
    </source>
</evidence>
<dbReference type="PANTHER" id="PTHR24031">
    <property type="entry name" value="RNA HELICASE"/>
    <property type="match status" value="1"/>
</dbReference>
<feature type="compositionally biased region" description="Basic and acidic residues" evidence="14">
    <location>
        <begin position="503"/>
        <end position="512"/>
    </location>
</feature>
<evidence type="ECO:0000256" key="13">
    <source>
        <dbReference type="RuleBase" id="RU365068"/>
    </source>
</evidence>
<accession>A0A1E4T9F7</accession>
<evidence type="ECO:0000256" key="1">
    <source>
        <dbReference type="ARBA" id="ARBA00004604"/>
    </source>
</evidence>
<comment type="subcellular location">
    <subcellularLocation>
        <location evidence="1">Nucleus</location>
        <location evidence="1">Nucleolus</location>
    </subcellularLocation>
</comment>
<dbReference type="GO" id="GO:0006364">
    <property type="term" value="P:rRNA processing"/>
    <property type="evidence" value="ECO:0007669"/>
    <property type="project" value="UniProtKB-KW"/>
</dbReference>
<evidence type="ECO:0000256" key="9">
    <source>
        <dbReference type="ARBA" id="ARBA00023054"/>
    </source>
</evidence>
<dbReference type="EMBL" id="KV453844">
    <property type="protein sequence ID" value="ODV88386.1"/>
    <property type="molecule type" value="Genomic_DNA"/>
</dbReference>
<protein>
    <recommendedName>
        <fullName evidence="13">ATP-dependent RNA helicase</fullName>
        <ecNumber evidence="13">3.6.4.13</ecNumber>
    </recommendedName>
</protein>
<evidence type="ECO:0000256" key="5">
    <source>
        <dbReference type="ARBA" id="ARBA00022801"/>
    </source>
</evidence>
<comment type="similarity">
    <text evidence="11">Belongs to the DEAD box helicase family. DDX55/SPB4 subfamily.</text>
</comment>
<evidence type="ECO:0000259" key="16">
    <source>
        <dbReference type="PROSITE" id="PS51194"/>
    </source>
</evidence>
<dbReference type="InterPro" id="IPR001650">
    <property type="entry name" value="Helicase_C-like"/>
</dbReference>
<evidence type="ECO:0000256" key="3">
    <source>
        <dbReference type="ARBA" id="ARBA00022552"/>
    </source>
</evidence>
<dbReference type="Pfam" id="PF13959">
    <property type="entry name" value="CTE_SPB4"/>
    <property type="match status" value="1"/>
</dbReference>
<feature type="region of interest" description="Disordered" evidence="14">
    <location>
        <begin position="499"/>
        <end position="555"/>
    </location>
</feature>
<dbReference type="PROSITE" id="PS51194">
    <property type="entry name" value="HELICASE_CTER"/>
    <property type="match status" value="1"/>
</dbReference>
<evidence type="ECO:0000256" key="12">
    <source>
        <dbReference type="RuleBase" id="RU000492"/>
    </source>
</evidence>
<feature type="compositionally biased region" description="Basic and acidic residues" evidence="14">
    <location>
        <begin position="523"/>
        <end position="532"/>
    </location>
</feature>
<dbReference type="SUPFAM" id="SSF52540">
    <property type="entry name" value="P-loop containing nucleoside triphosphate hydrolases"/>
    <property type="match status" value="1"/>
</dbReference>
<dbReference type="Gene3D" id="3.40.50.300">
    <property type="entry name" value="P-loop containing nucleotide triphosphate hydrolases"/>
    <property type="match status" value="2"/>
</dbReference>
<feature type="non-terminal residue" evidence="17">
    <location>
        <position position="1"/>
    </location>
</feature>
<dbReference type="GO" id="GO:0003723">
    <property type="term" value="F:RNA binding"/>
    <property type="evidence" value="ECO:0007669"/>
    <property type="project" value="UniProtKB-UniRule"/>
</dbReference>
<evidence type="ECO:0000256" key="11">
    <source>
        <dbReference type="ARBA" id="ARBA00038002"/>
    </source>
</evidence>
<dbReference type="Proteomes" id="UP000095023">
    <property type="component" value="Unassembled WGS sequence"/>
</dbReference>
<keyword evidence="9" id="KW-0175">Coiled coil</keyword>
<evidence type="ECO:0000256" key="2">
    <source>
        <dbReference type="ARBA" id="ARBA00022517"/>
    </source>
</evidence>
<evidence type="ECO:0000256" key="8">
    <source>
        <dbReference type="ARBA" id="ARBA00022884"/>
    </source>
</evidence>
<keyword evidence="8 13" id="KW-0694">RNA-binding</keyword>
<keyword evidence="10" id="KW-0539">Nucleus</keyword>
<dbReference type="GO" id="GO:0003724">
    <property type="term" value="F:RNA helicase activity"/>
    <property type="evidence" value="ECO:0007669"/>
    <property type="project" value="UniProtKB-EC"/>
</dbReference>
<evidence type="ECO:0000256" key="14">
    <source>
        <dbReference type="SAM" id="MobiDB-lite"/>
    </source>
</evidence>
<keyword evidence="18" id="KW-1185">Reference proteome</keyword>
<keyword evidence="6 12" id="KW-0347">Helicase</keyword>
<keyword evidence="5 12" id="KW-0378">Hydrolase</keyword>
<dbReference type="SMART" id="SM00490">
    <property type="entry name" value="HELICc"/>
    <property type="match status" value="1"/>
</dbReference>
<sequence>WTELDGKVPEWLVKRLMFMFADMTPVQAATIPLFCGNKDVVVEAVTGSGKTIGFLVPVIDKVTRLLNEYKPHFINAIVLSPTKELAAQTMKVLEGLLEHQPEDNPIRTQLLIGGNSSLNNDRKEFVSIKPHILVGTPGRMLDLLDSGVVKTSKLDILILDEADRLLDLGFDTSINSIISKLPKQRRTGLFSATASDAVNQLIRVGLRYPVRISVKVNGPNGEEHSIPPTLDLQYSVVEPDMKLPYTIRRLEKIDEFEKAIVYFPTCVSVMYYYSLLKDIYTGPLSFISLHGKLSTAIRKRALAQFAETDEPRTVLLTTDVAARGLDIPQVDVVVQLDPPTQTSMFVHRMGRAARAGRYGRGILLLNKGPEVDYLDLLGVRRIEPKEDTTIPLGKLAKMTAKFNKIVIDWVLEDRDRHDRAVQAYVSYVRSYTKHTASTVFRVKEIDFLSLARAHGLIRLPSMPELKGNSTVPTEGWLVKDFNMHTYKYLDEKKEAQRLAAENSKTRKSELKNKKAKSVAWSEQTEKKESKEKRREKKKRRLEAISAASGNADLSDEDDFAKDWKELVSEKKEKK</sequence>
<keyword evidence="3" id="KW-0698">rRNA processing</keyword>
<evidence type="ECO:0000256" key="7">
    <source>
        <dbReference type="ARBA" id="ARBA00022840"/>
    </source>
</evidence>
<dbReference type="GO" id="GO:0016887">
    <property type="term" value="F:ATP hydrolysis activity"/>
    <property type="evidence" value="ECO:0007669"/>
    <property type="project" value="RHEA"/>
</dbReference>
<gene>
    <name evidence="17" type="ORF">CANCADRAFT_14848</name>
</gene>
<evidence type="ECO:0000256" key="10">
    <source>
        <dbReference type="ARBA" id="ARBA00023242"/>
    </source>
</evidence>
<keyword evidence="7 12" id="KW-0067">ATP-binding</keyword>
<dbReference type="Pfam" id="PF23681">
    <property type="entry name" value="CTT_SPB4"/>
    <property type="match status" value="1"/>
</dbReference>
<evidence type="ECO:0000256" key="4">
    <source>
        <dbReference type="ARBA" id="ARBA00022741"/>
    </source>
</evidence>
<evidence type="ECO:0000259" key="15">
    <source>
        <dbReference type="PROSITE" id="PS51192"/>
    </source>
</evidence>
<comment type="function">
    <text evidence="13">RNA helicase.</text>
</comment>
<comment type="catalytic activity">
    <reaction evidence="13">
        <text>ATP + H2O = ADP + phosphate + H(+)</text>
        <dbReference type="Rhea" id="RHEA:13065"/>
        <dbReference type="ChEBI" id="CHEBI:15377"/>
        <dbReference type="ChEBI" id="CHEBI:15378"/>
        <dbReference type="ChEBI" id="CHEBI:30616"/>
        <dbReference type="ChEBI" id="CHEBI:43474"/>
        <dbReference type="ChEBI" id="CHEBI:456216"/>
        <dbReference type="EC" id="3.6.4.13"/>
    </reaction>
</comment>
<dbReference type="InterPro" id="IPR000629">
    <property type="entry name" value="RNA-helicase_DEAD-box_CS"/>
</dbReference>
<dbReference type="GO" id="GO:0005730">
    <property type="term" value="C:nucleolus"/>
    <property type="evidence" value="ECO:0007669"/>
    <property type="project" value="UniProtKB-SubCell"/>
</dbReference>
<dbReference type="GO" id="GO:0005524">
    <property type="term" value="F:ATP binding"/>
    <property type="evidence" value="ECO:0007669"/>
    <property type="project" value="UniProtKB-UniRule"/>
</dbReference>
<dbReference type="Pfam" id="PF00271">
    <property type="entry name" value="Helicase_C"/>
    <property type="match status" value="1"/>
</dbReference>
<evidence type="ECO:0000256" key="6">
    <source>
        <dbReference type="ARBA" id="ARBA00022806"/>
    </source>
</evidence>
<dbReference type="OrthoDB" id="7396459at2759"/>
<feature type="domain" description="Helicase ATP-binding" evidence="15">
    <location>
        <begin position="31"/>
        <end position="212"/>
    </location>
</feature>
<dbReference type="CDD" id="cd18787">
    <property type="entry name" value="SF2_C_DEAD"/>
    <property type="match status" value="1"/>
</dbReference>
<keyword evidence="4 12" id="KW-0547">Nucleotide-binding</keyword>
<dbReference type="Pfam" id="PF00270">
    <property type="entry name" value="DEAD"/>
    <property type="match status" value="1"/>
</dbReference>
<feature type="non-terminal residue" evidence="17">
    <location>
        <position position="574"/>
    </location>
</feature>
<proteinExistence type="inferred from homology"/>
<dbReference type="CDD" id="cd17960">
    <property type="entry name" value="DEADc_DDX55"/>
    <property type="match status" value="1"/>
</dbReference>
<dbReference type="SMART" id="SM01178">
    <property type="entry name" value="DUF4217"/>
    <property type="match status" value="1"/>
</dbReference>